<dbReference type="InterPro" id="IPR008936">
    <property type="entry name" value="Rho_GTPase_activation_prot"/>
</dbReference>
<feature type="region of interest" description="Disordered" evidence="2">
    <location>
        <begin position="252"/>
        <end position="300"/>
    </location>
</feature>
<dbReference type="Proteomes" id="UP001107558">
    <property type="component" value="Chromosome 2"/>
</dbReference>
<dbReference type="SMART" id="SM00324">
    <property type="entry name" value="RhoGAP"/>
    <property type="match status" value="1"/>
</dbReference>
<feature type="region of interest" description="Disordered" evidence="2">
    <location>
        <begin position="154"/>
        <end position="174"/>
    </location>
</feature>
<evidence type="ECO:0000259" key="3">
    <source>
        <dbReference type="PROSITE" id="PS50238"/>
    </source>
</evidence>
<dbReference type="GO" id="GO:0051056">
    <property type="term" value="P:regulation of small GTPase mediated signal transduction"/>
    <property type="evidence" value="ECO:0007669"/>
    <property type="project" value="TreeGrafter"/>
</dbReference>
<reference evidence="4" key="1">
    <citation type="submission" date="2021-03" db="EMBL/GenBank/DDBJ databases">
        <title>Chromosome level genome of the anhydrobiotic midge Polypedilum vanderplanki.</title>
        <authorList>
            <person name="Yoshida Y."/>
            <person name="Kikawada T."/>
            <person name="Gusev O."/>
        </authorList>
    </citation>
    <scope>NUCLEOTIDE SEQUENCE</scope>
    <source>
        <strain evidence="4">NIAS01</strain>
        <tissue evidence="4">Whole body or cell culture</tissue>
    </source>
</reference>
<evidence type="ECO:0000256" key="1">
    <source>
        <dbReference type="ARBA" id="ARBA00022468"/>
    </source>
</evidence>
<protein>
    <recommendedName>
        <fullName evidence="3">Rho-GAP domain-containing protein</fullName>
    </recommendedName>
</protein>
<dbReference type="OrthoDB" id="27680at2759"/>
<evidence type="ECO:0000313" key="5">
    <source>
        <dbReference type="Proteomes" id="UP001107558"/>
    </source>
</evidence>
<feature type="domain" description="Rho-GAP" evidence="3">
    <location>
        <begin position="383"/>
        <end position="589"/>
    </location>
</feature>
<dbReference type="PANTHER" id="PTHR14963:SF1">
    <property type="entry name" value="RHO GTPASE-ACTIVATING PROTEIN CONUNDRUM"/>
    <property type="match status" value="1"/>
</dbReference>
<keyword evidence="1" id="KW-0343">GTPase activation</keyword>
<gene>
    <name evidence="4" type="ORF">PVAND_006180</name>
</gene>
<dbReference type="GO" id="GO:0005096">
    <property type="term" value="F:GTPase activator activity"/>
    <property type="evidence" value="ECO:0007669"/>
    <property type="project" value="UniProtKB-KW"/>
</dbReference>
<feature type="compositionally biased region" description="Polar residues" evidence="2">
    <location>
        <begin position="283"/>
        <end position="295"/>
    </location>
</feature>
<feature type="region of interest" description="Disordered" evidence="2">
    <location>
        <begin position="118"/>
        <end position="140"/>
    </location>
</feature>
<dbReference type="AlphaFoldDB" id="A0A9J6C2D2"/>
<name>A0A9J6C2D2_POLVA</name>
<proteinExistence type="predicted"/>
<dbReference type="Gene3D" id="1.10.555.10">
    <property type="entry name" value="Rho GTPase activation protein"/>
    <property type="match status" value="1"/>
</dbReference>
<dbReference type="InterPro" id="IPR000198">
    <property type="entry name" value="RhoGAP_dom"/>
</dbReference>
<dbReference type="PANTHER" id="PTHR14963">
    <property type="entry name" value="RHO GTPASE ACTIVATING PROTEIN 18,19-RELATED"/>
    <property type="match status" value="1"/>
</dbReference>
<sequence>MNHSHYNYKALDPDLDEYLSEYKNQTPLESDHYADGEWEVQWLVSAGFPQLTRAFEQGREQPTSELAPILARLSKHHAEAVKLRVKALNRTVRGRTRSRHTRKKPDIRDVFRDVETCSTGSRSRSATPDSLDSLPDQDQWTNNTQIPSFVSIFDNNPVQTTSRGKQNLRRTPSAPLRGSAELFRGSHIRCDIPCFTADGVELLNFQRLGTIRLHEIGTITLPRIRSGSDPSCTIGMRQGNQIISSSTRSHNNLYIDNETSSNASSSSSSSPSPENSPPRNSNLINSFHKNNTSTPYRAINNDAPVSFESMIRETEKSSDGSECETTIDEVCCDIDDVSESDLKKLQPVLWLELAAIFDKHHINVDRRKPFKRKRKEEGNVFGVSLNALVRRDQQVTGEDTSLVPLILQNILHELMKRGVKEEGILRVAGHKQKTETLYQEIEQHFYTKSEKVEPLLNRAGVHDLSALLKRWLRELPQPLLANDLVHLFYQTHALPTADQVKAISMLCLLLPHENRSTMRELLNFFKLVVDLQSFNKMSIHNVATITAPSFFPPRFVHPTDKNDISAQVRMAAQCCNLTNVFIAQSDNLFKVPQRLIDEAKKISKNGNNKRQSAKKTRSATQSLSESNHVHRLVI</sequence>
<evidence type="ECO:0000256" key="2">
    <source>
        <dbReference type="SAM" id="MobiDB-lite"/>
    </source>
</evidence>
<feature type="compositionally biased region" description="Low complexity" evidence="2">
    <location>
        <begin position="260"/>
        <end position="282"/>
    </location>
</feature>
<keyword evidence="5" id="KW-1185">Reference proteome</keyword>
<dbReference type="Pfam" id="PF00620">
    <property type="entry name" value="RhoGAP"/>
    <property type="match status" value="1"/>
</dbReference>
<comment type="caution">
    <text evidence="4">The sequence shown here is derived from an EMBL/GenBank/DDBJ whole genome shotgun (WGS) entry which is preliminary data.</text>
</comment>
<dbReference type="PROSITE" id="PS50238">
    <property type="entry name" value="RHOGAP"/>
    <property type="match status" value="1"/>
</dbReference>
<accession>A0A9J6C2D2</accession>
<organism evidence="4 5">
    <name type="scientific">Polypedilum vanderplanki</name>
    <name type="common">Sleeping chironomid midge</name>
    <dbReference type="NCBI Taxonomy" id="319348"/>
    <lineage>
        <taxon>Eukaryota</taxon>
        <taxon>Metazoa</taxon>
        <taxon>Ecdysozoa</taxon>
        <taxon>Arthropoda</taxon>
        <taxon>Hexapoda</taxon>
        <taxon>Insecta</taxon>
        <taxon>Pterygota</taxon>
        <taxon>Neoptera</taxon>
        <taxon>Endopterygota</taxon>
        <taxon>Diptera</taxon>
        <taxon>Nematocera</taxon>
        <taxon>Chironomoidea</taxon>
        <taxon>Chironomidae</taxon>
        <taxon>Chironominae</taxon>
        <taxon>Polypedilum</taxon>
        <taxon>Polypedilum</taxon>
    </lineage>
</organism>
<dbReference type="GO" id="GO:0030833">
    <property type="term" value="P:regulation of actin filament polymerization"/>
    <property type="evidence" value="ECO:0007669"/>
    <property type="project" value="TreeGrafter"/>
</dbReference>
<evidence type="ECO:0000313" key="4">
    <source>
        <dbReference type="EMBL" id="KAG5676337.1"/>
    </source>
</evidence>
<dbReference type="GO" id="GO:0007165">
    <property type="term" value="P:signal transduction"/>
    <property type="evidence" value="ECO:0007669"/>
    <property type="project" value="InterPro"/>
</dbReference>
<dbReference type="EMBL" id="JADBJN010000002">
    <property type="protein sequence ID" value="KAG5676337.1"/>
    <property type="molecule type" value="Genomic_DNA"/>
</dbReference>
<feature type="region of interest" description="Disordered" evidence="2">
    <location>
        <begin position="600"/>
        <end position="634"/>
    </location>
</feature>
<feature type="compositionally biased region" description="Polar residues" evidence="2">
    <location>
        <begin position="154"/>
        <end position="165"/>
    </location>
</feature>
<dbReference type="GO" id="GO:0005737">
    <property type="term" value="C:cytoplasm"/>
    <property type="evidence" value="ECO:0007669"/>
    <property type="project" value="TreeGrafter"/>
</dbReference>
<dbReference type="FunFam" id="1.10.555.10:FF:000067">
    <property type="entry name" value="Rho GTPase-activating protein conundrum"/>
    <property type="match status" value="1"/>
</dbReference>
<dbReference type="SUPFAM" id="SSF48350">
    <property type="entry name" value="GTPase activation domain, GAP"/>
    <property type="match status" value="1"/>
</dbReference>